<sequence>MENLNSNTNESNNIFNQIKISLKNISLEKKRDHPFNKDILWKLFLTEFHNLQGKPFLYDDIIAKNIEPIFHYFLESDTFFNCENLRSDISAPSFRKGLLLFGNVGVGKTHIMEVFELIFKKYRPHRFKIIPTYKVVEKYEDIETSEDRKLFYKNFTTGTILFDDLNSEKMANNYGHVNIMKEILIRRSSLDYKTHLTINPLSGLENDINGSLLKLGDHYDQRMADRLYENFNVIQFNGKSMRR</sequence>
<dbReference type="EMBL" id="JAODOP010000004">
    <property type="protein sequence ID" value="MEF3833941.1"/>
    <property type="molecule type" value="Genomic_DNA"/>
</dbReference>
<evidence type="ECO:0000313" key="1">
    <source>
        <dbReference type="EMBL" id="MEF3833941.1"/>
    </source>
</evidence>
<name>A0ABU7XU87_9FLAO</name>
<dbReference type="Gene3D" id="3.40.50.300">
    <property type="entry name" value="P-loop containing nucleotide triphosphate hydrolases"/>
    <property type="match status" value="1"/>
</dbReference>
<evidence type="ECO:0008006" key="3">
    <source>
        <dbReference type="Google" id="ProtNLM"/>
    </source>
</evidence>
<keyword evidence="2" id="KW-1185">Reference proteome</keyword>
<proteinExistence type="predicted"/>
<dbReference type="RefSeq" id="WP_303306280.1">
    <property type="nucleotide sequence ID" value="NZ_JAODOP010000004.1"/>
</dbReference>
<organism evidence="1 2">
    <name type="scientific">Flavivirga spongiicola</name>
    <dbReference type="NCBI Taxonomy" id="421621"/>
    <lineage>
        <taxon>Bacteria</taxon>
        <taxon>Pseudomonadati</taxon>
        <taxon>Bacteroidota</taxon>
        <taxon>Flavobacteriia</taxon>
        <taxon>Flavobacteriales</taxon>
        <taxon>Flavobacteriaceae</taxon>
        <taxon>Flavivirga</taxon>
    </lineage>
</organism>
<evidence type="ECO:0000313" key="2">
    <source>
        <dbReference type="Proteomes" id="UP001337305"/>
    </source>
</evidence>
<dbReference type="Proteomes" id="UP001337305">
    <property type="component" value="Unassembled WGS sequence"/>
</dbReference>
<comment type="caution">
    <text evidence="1">The sequence shown here is derived from an EMBL/GenBank/DDBJ whole genome shotgun (WGS) entry which is preliminary data.</text>
</comment>
<accession>A0ABU7XU87</accession>
<dbReference type="InterPro" id="IPR027417">
    <property type="entry name" value="P-loop_NTPase"/>
</dbReference>
<dbReference type="SUPFAM" id="SSF52540">
    <property type="entry name" value="P-loop containing nucleoside triphosphate hydrolases"/>
    <property type="match status" value="1"/>
</dbReference>
<reference evidence="1 2" key="1">
    <citation type="submission" date="2022-09" db="EMBL/GenBank/DDBJ databases">
        <title>Genome sequencing of Flavivirga sp. MEBiC05379.</title>
        <authorList>
            <person name="Oh H.-M."/>
            <person name="Kwon K.K."/>
            <person name="Park M.J."/>
            <person name="Yang S.-H."/>
        </authorList>
    </citation>
    <scope>NUCLEOTIDE SEQUENCE [LARGE SCALE GENOMIC DNA]</scope>
    <source>
        <strain evidence="1 2">MEBiC05379</strain>
    </source>
</reference>
<gene>
    <name evidence="1" type="ORF">N1F79_12430</name>
</gene>
<protein>
    <recommendedName>
        <fullName evidence="3">DNA replication protein DnaC</fullName>
    </recommendedName>
</protein>